<dbReference type="AlphaFoldDB" id="F2NRU7"/>
<keyword evidence="2" id="KW-1003">Cell membrane</keyword>
<evidence type="ECO:0000256" key="5">
    <source>
        <dbReference type="ARBA" id="ARBA00023136"/>
    </source>
</evidence>
<gene>
    <name evidence="8" type="ordered locus">Tresu_1275</name>
</gene>
<dbReference type="Proteomes" id="UP000006852">
    <property type="component" value="Chromosome"/>
</dbReference>
<feature type="transmembrane region" description="Helical" evidence="6">
    <location>
        <begin position="300"/>
        <end position="323"/>
    </location>
</feature>
<keyword evidence="4 6" id="KW-1133">Transmembrane helix</keyword>
<dbReference type="EMBL" id="CP002631">
    <property type="protein sequence ID" value="AEB14183.1"/>
    <property type="molecule type" value="Genomic_DNA"/>
</dbReference>
<dbReference type="Pfam" id="PF03772">
    <property type="entry name" value="Competence"/>
    <property type="match status" value="1"/>
</dbReference>
<proteinExistence type="predicted"/>
<dbReference type="InterPro" id="IPR052159">
    <property type="entry name" value="Competence_DNA_uptake"/>
</dbReference>
<feature type="domain" description="ComEC/Rec2-related protein" evidence="7">
    <location>
        <begin position="182"/>
        <end position="418"/>
    </location>
</feature>
<comment type="subcellular location">
    <subcellularLocation>
        <location evidence="1">Cell membrane</location>
        <topology evidence="1">Multi-pass membrane protein</topology>
    </subcellularLocation>
</comment>
<dbReference type="eggNOG" id="COG0658">
    <property type="taxonomic scope" value="Bacteria"/>
</dbReference>
<reference evidence="8 9" key="1">
    <citation type="journal article" date="2011" name="Stand. Genomic Sci.">
        <title>Complete genome sequence of Treponema succinifaciens type strain (6091).</title>
        <authorList>
            <person name="Han C."/>
            <person name="Gronow S."/>
            <person name="Teshima H."/>
            <person name="Lapidus A."/>
            <person name="Nolan M."/>
            <person name="Lucas S."/>
            <person name="Hammon N."/>
            <person name="Deshpande S."/>
            <person name="Cheng J.F."/>
            <person name="Zeytun A."/>
            <person name="Tapia R."/>
            <person name="Goodwin L."/>
            <person name="Pitluck S."/>
            <person name="Liolios K."/>
            <person name="Pagani I."/>
            <person name="Ivanova N."/>
            <person name="Mavromatis K."/>
            <person name="Mikhailova N."/>
            <person name="Huntemann M."/>
            <person name="Pati A."/>
            <person name="Chen A."/>
            <person name="Palaniappan K."/>
            <person name="Land M."/>
            <person name="Hauser L."/>
            <person name="Brambilla E.M."/>
            <person name="Rohde M."/>
            <person name="Goker M."/>
            <person name="Woyke T."/>
            <person name="Bristow J."/>
            <person name="Eisen J.A."/>
            <person name="Markowitz V."/>
            <person name="Hugenholtz P."/>
            <person name="Kyrpides N.C."/>
            <person name="Klenk H.P."/>
            <person name="Detter J.C."/>
        </authorList>
    </citation>
    <scope>NUCLEOTIDE SEQUENCE [LARGE SCALE GENOMIC DNA]</scope>
    <source>
        <strain evidence="9">ATCC 33096 / DSM 2489 / 6091</strain>
    </source>
</reference>
<feature type="transmembrane region" description="Helical" evidence="6">
    <location>
        <begin position="262"/>
        <end position="288"/>
    </location>
</feature>
<dbReference type="STRING" id="869209.Tresu_1275"/>
<dbReference type="GeneID" id="302999856"/>
<evidence type="ECO:0000256" key="4">
    <source>
        <dbReference type="ARBA" id="ARBA00022989"/>
    </source>
</evidence>
<sequence length="421" mass="46327">MVEFLKENFLSPFVLVAVVFCIFIYSGFLKSKERFPYKSLIPLEKIETASGIVCSNPSKISSGKSYVVKLKLSSVSGEISGAKINSQASGKISVLVPAKIVESLYPGKLYSSSKNGVIIEEGETITFYGKFSKSFFSAESAEQLQQPQSLKQKIFRFRAFCRFAFKRLMYGWGSAGGFILALLSGSREYTDSSLCETFRNAGLSHVLALSGMHLSFFSSIAGGTGKKILGKKFDFWLRLFGILFFVWFAGLSPSLFRALLCSLILLFCGIFFCVQVNFFKVLCFVFLLHCMIFPDDIFSAAFILSYGALAGILLFGNAFKHIFQSFFPKKISDSLSASAGAQSVAFPLSLALFKSAAPGGILASVAVCPLVSIFLTFSMVAILFSFMIPFLSPFFGVIMNFLYQIIKLTAELFALLPLVEF</sequence>
<evidence type="ECO:0000256" key="1">
    <source>
        <dbReference type="ARBA" id="ARBA00004651"/>
    </source>
</evidence>
<dbReference type="GO" id="GO:0005886">
    <property type="term" value="C:plasma membrane"/>
    <property type="evidence" value="ECO:0007669"/>
    <property type="project" value="UniProtKB-SubCell"/>
</dbReference>
<keyword evidence="3 6" id="KW-0812">Transmembrane</keyword>
<evidence type="ECO:0000256" key="6">
    <source>
        <dbReference type="SAM" id="Phobius"/>
    </source>
</evidence>
<reference evidence="9" key="2">
    <citation type="submission" date="2011-04" db="EMBL/GenBank/DDBJ databases">
        <title>The complete genome of chromosome of Treponema succinifaciens DSM 2489.</title>
        <authorList>
            <person name="Lucas S."/>
            <person name="Copeland A."/>
            <person name="Lapidus A."/>
            <person name="Bruce D."/>
            <person name="Goodwin L."/>
            <person name="Pitluck S."/>
            <person name="Peters L."/>
            <person name="Kyrpides N."/>
            <person name="Mavromatis K."/>
            <person name="Ivanova N."/>
            <person name="Ovchinnikova G."/>
            <person name="Teshima H."/>
            <person name="Detter J.C."/>
            <person name="Tapia R."/>
            <person name="Han C."/>
            <person name="Land M."/>
            <person name="Hauser L."/>
            <person name="Markowitz V."/>
            <person name="Cheng J.-F."/>
            <person name="Hugenholtz P."/>
            <person name="Woyke T."/>
            <person name="Wu D."/>
            <person name="Gronow S."/>
            <person name="Wellnitz S."/>
            <person name="Brambilla E."/>
            <person name="Klenk H.-P."/>
            <person name="Eisen J.A."/>
        </authorList>
    </citation>
    <scope>NUCLEOTIDE SEQUENCE [LARGE SCALE GENOMIC DNA]</scope>
    <source>
        <strain evidence="9">ATCC 33096 / DSM 2489 / 6091</strain>
    </source>
</reference>
<dbReference type="PANTHER" id="PTHR30619:SF7">
    <property type="entry name" value="BETA-LACTAMASE DOMAIN PROTEIN"/>
    <property type="match status" value="1"/>
</dbReference>
<evidence type="ECO:0000259" key="7">
    <source>
        <dbReference type="Pfam" id="PF03772"/>
    </source>
</evidence>
<evidence type="ECO:0000256" key="3">
    <source>
        <dbReference type="ARBA" id="ARBA00022692"/>
    </source>
</evidence>
<dbReference type="InterPro" id="IPR004477">
    <property type="entry name" value="ComEC_N"/>
</dbReference>
<dbReference type="PANTHER" id="PTHR30619">
    <property type="entry name" value="DNA INTERNALIZATION/COMPETENCE PROTEIN COMEC/REC2"/>
    <property type="match status" value="1"/>
</dbReference>
<feature type="transmembrane region" description="Helical" evidence="6">
    <location>
        <begin position="12"/>
        <end position="29"/>
    </location>
</feature>
<feature type="transmembrane region" description="Helical" evidence="6">
    <location>
        <begin position="360"/>
        <end position="388"/>
    </location>
</feature>
<organism evidence="8 9">
    <name type="scientific">Treponema succinifaciens (strain ATCC 33096 / DSM 2489 / 6091)</name>
    <dbReference type="NCBI Taxonomy" id="869209"/>
    <lineage>
        <taxon>Bacteria</taxon>
        <taxon>Pseudomonadati</taxon>
        <taxon>Spirochaetota</taxon>
        <taxon>Spirochaetia</taxon>
        <taxon>Spirochaetales</taxon>
        <taxon>Treponemataceae</taxon>
        <taxon>Treponema</taxon>
    </lineage>
</organism>
<feature type="transmembrane region" description="Helical" evidence="6">
    <location>
        <begin position="205"/>
        <end position="223"/>
    </location>
</feature>
<accession>F2NRU7</accession>
<keyword evidence="9" id="KW-1185">Reference proteome</keyword>
<keyword evidence="5 6" id="KW-0472">Membrane</keyword>
<evidence type="ECO:0000256" key="2">
    <source>
        <dbReference type="ARBA" id="ARBA00022475"/>
    </source>
</evidence>
<feature type="transmembrane region" description="Helical" evidence="6">
    <location>
        <begin position="394"/>
        <end position="419"/>
    </location>
</feature>
<dbReference type="HOGENOM" id="CLU_036608_0_0_12"/>
<evidence type="ECO:0000313" key="9">
    <source>
        <dbReference type="Proteomes" id="UP000006852"/>
    </source>
</evidence>
<evidence type="ECO:0000313" key="8">
    <source>
        <dbReference type="EMBL" id="AEB14183.1"/>
    </source>
</evidence>
<feature type="transmembrane region" description="Helical" evidence="6">
    <location>
        <begin position="168"/>
        <end position="185"/>
    </location>
</feature>
<dbReference type="RefSeq" id="WP_013701470.1">
    <property type="nucleotide sequence ID" value="NC_015385.1"/>
</dbReference>
<dbReference type="NCBIfam" id="TIGR00360">
    <property type="entry name" value="ComEC_N-term"/>
    <property type="match status" value="1"/>
</dbReference>
<feature type="transmembrane region" description="Helical" evidence="6">
    <location>
        <begin position="235"/>
        <end position="256"/>
    </location>
</feature>
<protein>
    <submittedName>
        <fullName evidence="8">ComEC/Rec2-related protein</fullName>
    </submittedName>
</protein>
<dbReference type="OrthoDB" id="9761531at2"/>
<dbReference type="KEGG" id="tsu:Tresu_1275"/>
<name>F2NRU7_TRES6</name>